<comment type="caution">
    <text evidence="3">The sequence shown here is derived from an EMBL/GenBank/DDBJ whole genome shotgun (WGS) entry which is preliminary data.</text>
</comment>
<proteinExistence type="predicted"/>
<name>A0A967EUT0_9PROT</name>
<feature type="chain" id="PRO_5037240762" evidence="2">
    <location>
        <begin position="39"/>
        <end position="181"/>
    </location>
</feature>
<dbReference type="AlphaFoldDB" id="A0A967EUT0"/>
<organism evidence="3 4">
    <name type="scientific">Pelagibius litoralis</name>
    <dbReference type="NCBI Taxonomy" id="374515"/>
    <lineage>
        <taxon>Bacteria</taxon>
        <taxon>Pseudomonadati</taxon>
        <taxon>Pseudomonadota</taxon>
        <taxon>Alphaproteobacteria</taxon>
        <taxon>Rhodospirillales</taxon>
        <taxon>Rhodovibrionaceae</taxon>
        <taxon>Pelagibius</taxon>
    </lineage>
</organism>
<evidence type="ECO:0000256" key="1">
    <source>
        <dbReference type="PROSITE-ProRule" id="PRU00339"/>
    </source>
</evidence>
<gene>
    <name evidence="3" type="ORF">HBA54_02675</name>
</gene>
<accession>A0A967EUT0</accession>
<dbReference type="EMBL" id="JAAQPH010000002">
    <property type="protein sequence ID" value="NIA67487.1"/>
    <property type="molecule type" value="Genomic_DNA"/>
</dbReference>
<dbReference type="RefSeq" id="WP_167221107.1">
    <property type="nucleotide sequence ID" value="NZ_JAAQPH010000002.1"/>
</dbReference>
<feature type="signal peptide" evidence="2">
    <location>
        <begin position="1"/>
        <end position="38"/>
    </location>
</feature>
<dbReference type="Gene3D" id="1.25.40.10">
    <property type="entry name" value="Tetratricopeptide repeat domain"/>
    <property type="match status" value="1"/>
</dbReference>
<dbReference type="PANTHER" id="PTHR12558:SF13">
    <property type="entry name" value="CELL DIVISION CYCLE PROTEIN 27 HOMOLOG"/>
    <property type="match status" value="1"/>
</dbReference>
<reference evidence="3" key="1">
    <citation type="submission" date="2020-03" db="EMBL/GenBank/DDBJ databases">
        <title>Genome of Pelagibius litoralis DSM 21314T.</title>
        <authorList>
            <person name="Wang G."/>
        </authorList>
    </citation>
    <scope>NUCLEOTIDE SEQUENCE</scope>
    <source>
        <strain evidence="3">DSM 21314</strain>
    </source>
</reference>
<keyword evidence="2" id="KW-0732">Signal</keyword>
<keyword evidence="1" id="KW-0802">TPR repeat</keyword>
<dbReference type="InterPro" id="IPR011990">
    <property type="entry name" value="TPR-like_helical_dom_sf"/>
</dbReference>
<protein>
    <submittedName>
        <fullName evidence="3">Tetratricopeptide repeat protein</fullName>
    </submittedName>
</protein>
<evidence type="ECO:0000313" key="3">
    <source>
        <dbReference type="EMBL" id="NIA67487.1"/>
    </source>
</evidence>
<feature type="repeat" description="TPR" evidence="1">
    <location>
        <begin position="85"/>
        <end position="118"/>
    </location>
</feature>
<dbReference type="PROSITE" id="PS50293">
    <property type="entry name" value="TPR_REGION"/>
    <property type="match status" value="1"/>
</dbReference>
<evidence type="ECO:0000256" key="2">
    <source>
        <dbReference type="SAM" id="SignalP"/>
    </source>
</evidence>
<sequence length="181" mass="19605">MDGNTKGSSDRLAIKARNLLVAAALAAGLGISAAPAMAAGNWGSSESTEAADKDYVLAEKRIKDGDYQGAIELLTKVAERQPKNADIFNYLGYTNRKLGNYEVALVHYQRALALDPSHRGAHEYLGELYLTTGEIEKAEAQLDKLDSLCFFGCDEHRTLKAKVAEYKKQKAALPGSPKTTN</sequence>
<dbReference type="InterPro" id="IPR019734">
    <property type="entry name" value="TPR_rpt"/>
</dbReference>
<dbReference type="PANTHER" id="PTHR12558">
    <property type="entry name" value="CELL DIVISION CYCLE 16,23,27"/>
    <property type="match status" value="1"/>
</dbReference>
<dbReference type="Pfam" id="PF14559">
    <property type="entry name" value="TPR_19"/>
    <property type="match status" value="1"/>
</dbReference>
<keyword evidence="4" id="KW-1185">Reference proteome</keyword>
<dbReference type="SUPFAM" id="SSF48452">
    <property type="entry name" value="TPR-like"/>
    <property type="match status" value="1"/>
</dbReference>
<dbReference type="Proteomes" id="UP000761264">
    <property type="component" value="Unassembled WGS sequence"/>
</dbReference>
<dbReference type="PROSITE" id="PS50005">
    <property type="entry name" value="TPR"/>
    <property type="match status" value="1"/>
</dbReference>
<dbReference type="SMART" id="SM00028">
    <property type="entry name" value="TPR"/>
    <property type="match status" value="2"/>
</dbReference>
<evidence type="ECO:0000313" key="4">
    <source>
        <dbReference type="Proteomes" id="UP000761264"/>
    </source>
</evidence>